<dbReference type="AlphaFoldDB" id="A0A9P1M8A4"/>
<organism evidence="1 2">
    <name type="scientific">Parascedosporium putredinis</name>
    <dbReference type="NCBI Taxonomy" id="1442378"/>
    <lineage>
        <taxon>Eukaryota</taxon>
        <taxon>Fungi</taxon>
        <taxon>Dikarya</taxon>
        <taxon>Ascomycota</taxon>
        <taxon>Pezizomycotina</taxon>
        <taxon>Sordariomycetes</taxon>
        <taxon>Hypocreomycetidae</taxon>
        <taxon>Microascales</taxon>
        <taxon>Microascaceae</taxon>
        <taxon>Parascedosporium</taxon>
    </lineage>
</organism>
<name>A0A9P1M8A4_9PEZI</name>
<evidence type="ECO:0000313" key="1">
    <source>
        <dbReference type="EMBL" id="CAI4213945.1"/>
    </source>
</evidence>
<accession>A0A9P1M8A4</accession>
<reference evidence="1" key="1">
    <citation type="submission" date="2022-11" db="EMBL/GenBank/DDBJ databases">
        <authorList>
            <person name="Scott C."/>
            <person name="Bruce N."/>
        </authorList>
    </citation>
    <scope>NUCLEOTIDE SEQUENCE</scope>
</reference>
<dbReference type="Proteomes" id="UP000838763">
    <property type="component" value="Unassembled WGS sequence"/>
</dbReference>
<dbReference type="OrthoDB" id="5430750at2759"/>
<dbReference type="EMBL" id="CALLCH030000009">
    <property type="protein sequence ID" value="CAI4213945.1"/>
    <property type="molecule type" value="Genomic_DNA"/>
</dbReference>
<evidence type="ECO:0000313" key="2">
    <source>
        <dbReference type="Proteomes" id="UP000838763"/>
    </source>
</evidence>
<keyword evidence="2" id="KW-1185">Reference proteome</keyword>
<comment type="caution">
    <text evidence="1">The sequence shown here is derived from an EMBL/GenBank/DDBJ whole genome shotgun (WGS) entry which is preliminary data.</text>
</comment>
<proteinExistence type="predicted"/>
<protein>
    <submittedName>
        <fullName evidence="1">Uncharacterized protein</fullName>
    </submittedName>
</protein>
<sequence length="218" mass="25143">MSTRQMLINFVPPEPLQDSEAKKAARAERDRVRKHVIDYYEDRDQVKAWNFLSQVDSLKNGPTEDMLKGFSEIVAGDLEWRGGVAQQDLDFWTLAKADMPYSMFDRKSEQKKTWQRGEAVNMVRQYLRSIEELRAIGGITARKLDLMGNLLKDCERIEQEYNDSGAYANEDPESEPMSDRVVWAIAQLTEADSSFKSLLEHYETALNEVCPRPSSRRV</sequence>
<gene>
    <name evidence="1" type="ORF">PPNO1_LOCUS3689</name>
</gene>